<comment type="caution">
    <text evidence="1">The sequence shown here is derived from an EMBL/GenBank/DDBJ whole genome shotgun (WGS) entry which is preliminary data.</text>
</comment>
<evidence type="ECO:0000313" key="2">
    <source>
        <dbReference type="Proteomes" id="UP001291926"/>
    </source>
</evidence>
<proteinExistence type="predicted"/>
<gene>
    <name evidence="1" type="ORF">RD792_005875</name>
</gene>
<protein>
    <submittedName>
        <fullName evidence="1">Uncharacterized protein</fullName>
    </submittedName>
</protein>
<feature type="non-terminal residue" evidence="1">
    <location>
        <position position="151"/>
    </location>
</feature>
<sequence length="151" mass="17399">MFKMQFAKYFFNKIYDSEGASLYIKWVSDSLHELFIYYGGIVLSSSNETVMSSIDENNFDVEFDRWKAEIEAVETFPNSWNTLVHFHQLQKAIFAGSALCLYDCQDSVIFWLSRLKFSVGGRVLDTQRASMLPDALEALIVGGDWLPLRKK</sequence>
<keyword evidence="2" id="KW-1185">Reference proteome</keyword>
<name>A0ABR0DEL8_9LAMI</name>
<evidence type="ECO:0000313" key="1">
    <source>
        <dbReference type="EMBL" id="KAK4487484.1"/>
    </source>
</evidence>
<dbReference type="EMBL" id="JAYDYQ010001693">
    <property type="protein sequence ID" value="KAK4487484.1"/>
    <property type="molecule type" value="Genomic_DNA"/>
</dbReference>
<reference evidence="1 2" key="1">
    <citation type="journal article" date="2023" name="bioRxiv">
        <title>Genome report: Whole genome sequence and annotation of Penstemon davidsonii.</title>
        <authorList>
            <person name="Ostevik K.L."/>
            <person name="Alabady M."/>
            <person name="Zhang M."/>
            <person name="Rausher M.D."/>
        </authorList>
    </citation>
    <scope>NUCLEOTIDE SEQUENCE [LARGE SCALE GENOMIC DNA]</scope>
    <source>
        <strain evidence="1">DNT005</strain>
        <tissue evidence="1">Whole leaf</tissue>
    </source>
</reference>
<organism evidence="1 2">
    <name type="scientific">Penstemon davidsonii</name>
    <dbReference type="NCBI Taxonomy" id="160366"/>
    <lineage>
        <taxon>Eukaryota</taxon>
        <taxon>Viridiplantae</taxon>
        <taxon>Streptophyta</taxon>
        <taxon>Embryophyta</taxon>
        <taxon>Tracheophyta</taxon>
        <taxon>Spermatophyta</taxon>
        <taxon>Magnoliopsida</taxon>
        <taxon>eudicotyledons</taxon>
        <taxon>Gunneridae</taxon>
        <taxon>Pentapetalae</taxon>
        <taxon>asterids</taxon>
        <taxon>lamiids</taxon>
        <taxon>Lamiales</taxon>
        <taxon>Plantaginaceae</taxon>
        <taxon>Cheloneae</taxon>
        <taxon>Penstemon</taxon>
    </lineage>
</organism>
<accession>A0ABR0DEL8</accession>
<dbReference type="Proteomes" id="UP001291926">
    <property type="component" value="Unassembled WGS sequence"/>
</dbReference>